<dbReference type="Proteomes" id="UP000010475">
    <property type="component" value="Chromosome"/>
</dbReference>
<evidence type="ECO:0000313" key="1">
    <source>
        <dbReference type="EMBL" id="AFZ22431.1"/>
    </source>
</evidence>
<sequence>MTELIFCKLDITIEIIISVNTRASNQSSYDVVESVPYILYQPQ</sequence>
<dbReference type="HOGENOM" id="CLU_3232533_0_0_3"/>
<keyword evidence="2" id="KW-1185">Reference proteome</keyword>
<dbReference type="AlphaFoldDB" id="K9WRM0"/>
<protein>
    <submittedName>
        <fullName evidence="1">Uncharacterized protein</fullName>
    </submittedName>
</protein>
<dbReference type="KEGG" id="csg:Cylst_0049"/>
<organism evidence="1 2">
    <name type="scientific">Cylindrospermum stagnale PCC 7417</name>
    <dbReference type="NCBI Taxonomy" id="56107"/>
    <lineage>
        <taxon>Bacteria</taxon>
        <taxon>Bacillati</taxon>
        <taxon>Cyanobacteriota</taxon>
        <taxon>Cyanophyceae</taxon>
        <taxon>Nostocales</taxon>
        <taxon>Nostocaceae</taxon>
        <taxon>Cylindrospermum</taxon>
    </lineage>
</organism>
<dbReference type="EMBL" id="CP003642">
    <property type="protein sequence ID" value="AFZ22431.1"/>
    <property type="molecule type" value="Genomic_DNA"/>
</dbReference>
<evidence type="ECO:0000313" key="2">
    <source>
        <dbReference type="Proteomes" id="UP000010475"/>
    </source>
</evidence>
<dbReference type="STRING" id="56107.Cylst_0049"/>
<gene>
    <name evidence="1" type="ORF">Cylst_0049</name>
</gene>
<proteinExistence type="predicted"/>
<name>K9WRM0_9NOST</name>
<reference evidence="1 2" key="1">
    <citation type="submission" date="2012-06" db="EMBL/GenBank/DDBJ databases">
        <title>Finished chromosome of genome of Cylindrospermum stagnale PCC 7417.</title>
        <authorList>
            <consortium name="US DOE Joint Genome Institute"/>
            <person name="Gugger M."/>
            <person name="Coursin T."/>
            <person name="Rippka R."/>
            <person name="Tandeau De Marsac N."/>
            <person name="Huntemann M."/>
            <person name="Wei C.-L."/>
            <person name="Han J."/>
            <person name="Detter J.C."/>
            <person name="Han C."/>
            <person name="Tapia R."/>
            <person name="Chen A."/>
            <person name="Kyrpides N."/>
            <person name="Mavromatis K."/>
            <person name="Markowitz V."/>
            <person name="Szeto E."/>
            <person name="Ivanova N."/>
            <person name="Pagani I."/>
            <person name="Pati A."/>
            <person name="Goodwin L."/>
            <person name="Nordberg H.P."/>
            <person name="Cantor M.N."/>
            <person name="Hua S.X."/>
            <person name="Woyke T."/>
            <person name="Kerfeld C.A."/>
        </authorList>
    </citation>
    <scope>NUCLEOTIDE SEQUENCE [LARGE SCALE GENOMIC DNA]</scope>
    <source>
        <strain evidence="1 2">PCC 7417</strain>
    </source>
</reference>
<accession>K9WRM0</accession>